<dbReference type="PANTHER" id="PTHR45968:SF23">
    <property type="entry name" value="GLUCOSE-METHANOL-CHOLINE OXIDOREDUCTASE N-TERMINAL DOMAIN-CONTAINING PROTEIN"/>
    <property type="match status" value="1"/>
</dbReference>
<accession>A0AA87Z1L6</accession>
<name>A0AA87Z1L6_FICCA</name>
<evidence type="ECO:0000256" key="2">
    <source>
        <dbReference type="ARBA" id="ARBA00022630"/>
    </source>
</evidence>
<dbReference type="EMBL" id="BTGU01001374">
    <property type="protein sequence ID" value="GMN22260.1"/>
    <property type="molecule type" value="Genomic_DNA"/>
</dbReference>
<keyword evidence="6" id="KW-1185">Reference proteome</keyword>
<protein>
    <recommendedName>
        <fullName evidence="4">Glucose-methanol-choline oxidoreductase C-terminal domain-containing protein</fullName>
    </recommendedName>
</protein>
<evidence type="ECO:0000256" key="3">
    <source>
        <dbReference type="ARBA" id="ARBA00022827"/>
    </source>
</evidence>
<evidence type="ECO:0000256" key="1">
    <source>
        <dbReference type="ARBA" id="ARBA00001974"/>
    </source>
</evidence>
<dbReference type="InterPro" id="IPR007867">
    <property type="entry name" value="GMC_OxRtase_C"/>
</dbReference>
<gene>
    <name evidence="5" type="ORF">TIFTF001_040215</name>
</gene>
<keyword evidence="3" id="KW-0274">FAD</keyword>
<reference evidence="5" key="1">
    <citation type="submission" date="2023-07" db="EMBL/GenBank/DDBJ databases">
        <title>draft genome sequence of fig (Ficus carica).</title>
        <authorList>
            <person name="Takahashi T."/>
            <person name="Nishimura K."/>
        </authorList>
    </citation>
    <scope>NUCLEOTIDE SEQUENCE</scope>
</reference>
<sequence>MEIISEKISGPISNGSLWLSSSIDVKAKPNVQFNYFADLKDLSRCVIAMRKISEMLNTTVMEQFMVEDSNGTRSFLFYGPSLPTNQFDESSMEGFCRSTETTIYHYHGGCLVDKVVDGEFRVMGISGLCVVDGSTFITSPGTNLKLL</sequence>
<proteinExistence type="predicted"/>
<feature type="domain" description="Glucose-methanol-choline oxidoreductase C-terminal" evidence="4">
    <location>
        <begin position="11"/>
        <end position="145"/>
    </location>
</feature>
<evidence type="ECO:0000313" key="5">
    <source>
        <dbReference type="EMBL" id="GMN22260.1"/>
    </source>
</evidence>
<organism evidence="5 6">
    <name type="scientific">Ficus carica</name>
    <name type="common">Common fig</name>
    <dbReference type="NCBI Taxonomy" id="3494"/>
    <lineage>
        <taxon>Eukaryota</taxon>
        <taxon>Viridiplantae</taxon>
        <taxon>Streptophyta</taxon>
        <taxon>Embryophyta</taxon>
        <taxon>Tracheophyta</taxon>
        <taxon>Spermatophyta</taxon>
        <taxon>Magnoliopsida</taxon>
        <taxon>eudicotyledons</taxon>
        <taxon>Gunneridae</taxon>
        <taxon>Pentapetalae</taxon>
        <taxon>rosids</taxon>
        <taxon>fabids</taxon>
        <taxon>Rosales</taxon>
        <taxon>Moraceae</taxon>
        <taxon>Ficeae</taxon>
        <taxon>Ficus</taxon>
    </lineage>
</organism>
<evidence type="ECO:0000313" key="6">
    <source>
        <dbReference type="Proteomes" id="UP001187192"/>
    </source>
</evidence>
<dbReference type="GO" id="GO:0016614">
    <property type="term" value="F:oxidoreductase activity, acting on CH-OH group of donors"/>
    <property type="evidence" value="ECO:0007669"/>
    <property type="project" value="InterPro"/>
</dbReference>
<dbReference type="PANTHER" id="PTHR45968">
    <property type="entry name" value="OSJNBA0019K04.7 PROTEIN"/>
    <property type="match status" value="1"/>
</dbReference>
<dbReference type="Gene3D" id="3.30.410.40">
    <property type="match status" value="1"/>
</dbReference>
<dbReference type="Pfam" id="PF05199">
    <property type="entry name" value="GMC_oxred_C"/>
    <property type="match status" value="1"/>
</dbReference>
<dbReference type="Proteomes" id="UP001187192">
    <property type="component" value="Unassembled WGS sequence"/>
</dbReference>
<dbReference type="InterPro" id="IPR051871">
    <property type="entry name" value="GMC_Oxidoreductase-Related"/>
</dbReference>
<comment type="caution">
    <text evidence="5">The sequence shown here is derived from an EMBL/GenBank/DDBJ whole genome shotgun (WGS) entry which is preliminary data.</text>
</comment>
<comment type="cofactor">
    <cofactor evidence="1">
        <name>FAD</name>
        <dbReference type="ChEBI" id="CHEBI:57692"/>
    </cofactor>
</comment>
<dbReference type="AlphaFoldDB" id="A0AA87Z1L6"/>
<dbReference type="SUPFAM" id="SSF54373">
    <property type="entry name" value="FAD-linked reductases, C-terminal domain"/>
    <property type="match status" value="1"/>
</dbReference>
<evidence type="ECO:0000259" key="4">
    <source>
        <dbReference type="Pfam" id="PF05199"/>
    </source>
</evidence>
<keyword evidence="2" id="KW-0285">Flavoprotein</keyword>